<feature type="region of interest" description="Disordered" evidence="1">
    <location>
        <begin position="1"/>
        <end position="22"/>
    </location>
</feature>
<evidence type="ECO:0000313" key="3">
    <source>
        <dbReference type="Proteomes" id="UP000719766"/>
    </source>
</evidence>
<organism evidence="2 3">
    <name type="scientific">Suillus plorans</name>
    <dbReference type="NCBI Taxonomy" id="116603"/>
    <lineage>
        <taxon>Eukaryota</taxon>
        <taxon>Fungi</taxon>
        <taxon>Dikarya</taxon>
        <taxon>Basidiomycota</taxon>
        <taxon>Agaricomycotina</taxon>
        <taxon>Agaricomycetes</taxon>
        <taxon>Agaricomycetidae</taxon>
        <taxon>Boletales</taxon>
        <taxon>Suillineae</taxon>
        <taxon>Suillaceae</taxon>
        <taxon>Suillus</taxon>
    </lineage>
</organism>
<dbReference type="OrthoDB" id="2959034at2759"/>
<name>A0A9P7AGJ6_9AGAM</name>
<dbReference type="GeneID" id="64592284"/>
<comment type="caution">
    <text evidence="2">The sequence shown here is derived from an EMBL/GenBank/DDBJ whole genome shotgun (WGS) entry which is preliminary data.</text>
</comment>
<accession>A0A9P7AGJ6</accession>
<evidence type="ECO:0000313" key="2">
    <source>
        <dbReference type="EMBL" id="KAG1788313.1"/>
    </source>
</evidence>
<dbReference type="EMBL" id="JABBWE010000069">
    <property type="protein sequence ID" value="KAG1788313.1"/>
    <property type="molecule type" value="Genomic_DNA"/>
</dbReference>
<evidence type="ECO:0000256" key="1">
    <source>
        <dbReference type="SAM" id="MobiDB-lite"/>
    </source>
</evidence>
<keyword evidence="3" id="KW-1185">Reference proteome</keyword>
<dbReference type="AlphaFoldDB" id="A0A9P7AGJ6"/>
<sequence length="222" mass="25107">MALDNSASPVSDTPPSYDAINTSVSTDSTRCKRSVFSFLQSKQKRRQALVLSRIHEIVSSPDLNVSSVLSIIKSCAAALPTAEFSNLLQKRNIKSHTALYWAIVNHRREALLELVKFIPKFSRACSADLRLACVTASDHDSFMLLNLGDNFDSKDKSSRRMLGCPRDDIQVYEWDTADRSKNHFYVHIVCRMFQKRLRIARKVEVEFVAQGMWTVTLACCPC</sequence>
<reference evidence="2" key="1">
    <citation type="journal article" date="2020" name="New Phytol.">
        <title>Comparative genomics reveals dynamic genome evolution in host specialist ectomycorrhizal fungi.</title>
        <authorList>
            <person name="Lofgren L.A."/>
            <person name="Nguyen N.H."/>
            <person name="Vilgalys R."/>
            <person name="Ruytinx J."/>
            <person name="Liao H.L."/>
            <person name="Branco S."/>
            <person name="Kuo A."/>
            <person name="LaButti K."/>
            <person name="Lipzen A."/>
            <person name="Andreopoulos W."/>
            <person name="Pangilinan J."/>
            <person name="Riley R."/>
            <person name="Hundley H."/>
            <person name="Na H."/>
            <person name="Barry K."/>
            <person name="Grigoriev I.V."/>
            <person name="Stajich J.E."/>
            <person name="Kennedy P.G."/>
        </authorList>
    </citation>
    <scope>NUCLEOTIDE SEQUENCE</scope>
    <source>
        <strain evidence="2">S12</strain>
    </source>
</reference>
<proteinExistence type="predicted"/>
<dbReference type="Proteomes" id="UP000719766">
    <property type="component" value="Unassembled WGS sequence"/>
</dbReference>
<dbReference type="RefSeq" id="XP_041155566.1">
    <property type="nucleotide sequence ID" value="XM_041298520.1"/>
</dbReference>
<gene>
    <name evidence="2" type="ORF">HD556DRAFT_1245257</name>
</gene>
<protein>
    <submittedName>
        <fullName evidence="2">Uncharacterized protein</fullName>
    </submittedName>
</protein>